<dbReference type="AlphaFoldDB" id="A0A0L6UR06"/>
<proteinExistence type="predicted"/>
<comment type="caution">
    <text evidence="1">The sequence shown here is derived from an EMBL/GenBank/DDBJ whole genome shotgun (WGS) entry which is preliminary data.</text>
</comment>
<sequence>MTQAMAPPAPSPKPTVRELSLVLHKWLPNVPKLNTNGDNYQTWVVMIQQALEGTLGYLISLNEENLVLEPLEDQLLKTALLATIDDNIKIGVAESPSGLEGFRLIANTFTLRSRTSHIAVMKQILDTKFNHLDRNADLDAHFRRIENLVKNLLRSGFVLSEESFTGLLFHLSLPNLESFPFVNVARQIDLRMEQGDLNVRNVDLLRLSKNELTLFRNNKKPSSDRKFDKQSGSRE</sequence>
<reference evidence="1 2" key="1">
    <citation type="submission" date="2015-08" db="EMBL/GenBank/DDBJ databases">
        <title>Next Generation Sequencing and Analysis of the Genome of Puccinia sorghi L Schw, the Causal Agent of Maize Common Rust.</title>
        <authorList>
            <person name="Rochi L."/>
            <person name="Burguener G."/>
            <person name="Darino M."/>
            <person name="Turjanski A."/>
            <person name="Kreff E."/>
            <person name="Dieguez M.J."/>
            <person name="Sacco F."/>
        </authorList>
    </citation>
    <scope>NUCLEOTIDE SEQUENCE [LARGE SCALE GENOMIC DNA]</scope>
    <source>
        <strain evidence="1 2">RO10H11247</strain>
    </source>
</reference>
<evidence type="ECO:0000313" key="1">
    <source>
        <dbReference type="EMBL" id="KNZ50677.1"/>
    </source>
</evidence>
<dbReference type="VEuPathDB" id="FungiDB:VP01_4296g1"/>
<organism evidence="1 2">
    <name type="scientific">Puccinia sorghi</name>
    <dbReference type="NCBI Taxonomy" id="27349"/>
    <lineage>
        <taxon>Eukaryota</taxon>
        <taxon>Fungi</taxon>
        <taxon>Dikarya</taxon>
        <taxon>Basidiomycota</taxon>
        <taxon>Pucciniomycotina</taxon>
        <taxon>Pucciniomycetes</taxon>
        <taxon>Pucciniales</taxon>
        <taxon>Pucciniaceae</taxon>
        <taxon>Puccinia</taxon>
    </lineage>
</organism>
<keyword evidence="2" id="KW-1185">Reference proteome</keyword>
<protein>
    <submittedName>
        <fullName evidence="1">Uncharacterized protein</fullName>
    </submittedName>
</protein>
<feature type="non-terminal residue" evidence="1">
    <location>
        <position position="235"/>
    </location>
</feature>
<dbReference type="Proteomes" id="UP000037035">
    <property type="component" value="Unassembled WGS sequence"/>
</dbReference>
<name>A0A0L6UR06_9BASI</name>
<dbReference type="OrthoDB" id="2507115at2759"/>
<accession>A0A0L6UR06</accession>
<gene>
    <name evidence="1" type="ORF">VP01_4296g1</name>
</gene>
<dbReference type="EMBL" id="LAVV01009386">
    <property type="protein sequence ID" value="KNZ50677.1"/>
    <property type="molecule type" value="Genomic_DNA"/>
</dbReference>
<evidence type="ECO:0000313" key="2">
    <source>
        <dbReference type="Proteomes" id="UP000037035"/>
    </source>
</evidence>